<evidence type="ECO:0000256" key="1">
    <source>
        <dbReference type="ARBA" id="ARBA00004651"/>
    </source>
</evidence>
<keyword evidence="5" id="KW-0067">ATP-binding</keyword>
<dbReference type="GO" id="GO:1990573">
    <property type="term" value="P:potassium ion import across plasma membrane"/>
    <property type="evidence" value="ECO:0007669"/>
    <property type="project" value="TreeGrafter"/>
</dbReference>
<evidence type="ECO:0000313" key="13">
    <source>
        <dbReference type="Proteomes" id="UP000812966"/>
    </source>
</evidence>
<feature type="compositionally biased region" description="Basic and acidic residues" evidence="9">
    <location>
        <begin position="1"/>
        <end position="21"/>
    </location>
</feature>
<comment type="subcellular location">
    <subcellularLocation>
        <location evidence="1">Cell membrane</location>
        <topology evidence="1">Multi-pass membrane protein</topology>
    </subcellularLocation>
</comment>
<proteinExistence type="predicted"/>
<keyword evidence="3 10" id="KW-0812">Transmembrane</keyword>
<feature type="transmembrane region" description="Helical" evidence="10">
    <location>
        <begin position="1071"/>
        <end position="1089"/>
    </location>
</feature>
<dbReference type="Pfam" id="PF00689">
    <property type="entry name" value="Cation_ATPase_C"/>
    <property type="match status" value="1"/>
</dbReference>
<dbReference type="GO" id="GO:0005886">
    <property type="term" value="C:plasma membrane"/>
    <property type="evidence" value="ECO:0007669"/>
    <property type="project" value="UniProtKB-SubCell"/>
</dbReference>
<dbReference type="InterPro" id="IPR008250">
    <property type="entry name" value="ATPase_P-typ_transduc_dom_A_sf"/>
</dbReference>
<dbReference type="InterPro" id="IPR006068">
    <property type="entry name" value="ATPase_P-typ_cation-transptr_C"/>
</dbReference>
<dbReference type="SUPFAM" id="SSF56784">
    <property type="entry name" value="HAD-like"/>
    <property type="match status" value="1"/>
</dbReference>
<dbReference type="InterPro" id="IPR036412">
    <property type="entry name" value="HAD-like_sf"/>
</dbReference>
<feature type="transmembrane region" description="Helical" evidence="10">
    <location>
        <begin position="1032"/>
        <end position="1050"/>
    </location>
</feature>
<feature type="transmembrane region" description="Helical" evidence="10">
    <location>
        <begin position="186"/>
        <end position="209"/>
    </location>
</feature>
<feature type="transmembrane region" description="Helical" evidence="10">
    <location>
        <begin position="221"/>
        <end position="241"/>
    </location>
</feature>
<dbReference type="GO" id="GO:1902600">
    <property type="term" value="P:proton transmembrane transport"/>
    <property type="evidence" value="ECO:0007669"/>
    <property type="project" value="TreeGrafter"/>
</dbReference>
<dbReference type="InterPro" id="IPR023299">
    <property type="entry name" value="ATPase_P-typ_cyto_dom_N"/>
</dbReference>
<organism evidence="12 13">
    <name type="scientific">Filobasidium floriforme</name>
    <dbReference type="NCBI Taxonomy" id="5210"/>
    <lineage>
        <taxon>Eukaryota</taxon>
        <taxon>Fungi</taxon>
        <taxon>Dikarya</taxon>
        <taxon>Basidiomycota</taxon>
        <taxon>Agaricomycotina</taxon>
        <taxon>Tremellomycetes</taxon>
        <taxon>Filobasidiales</taxon>
        <taxon>Filobasidiaceae</taxon>
        <taxon>Filobasidium</taxon>
    </lineage>
</organism>
<feature type="region of interest" description="Disordered" evidence="9">
    <location>
        <begin position="157"/>
        <end position="176"/>
    </location>
</feature>
<evidence type="ECO:0000256" key="5">
    <source>
        <dbReference type="ARBA" id="ARBA00022840"/>
    </source>
</evidence>
<keyword evidence="4" id="KW-0547">Nucleotide-binding</keyword>
<name>A0A8K0NP34_9TREE</name>
<dbReference type="InterPro" id="IPR023214">
    <property type="entry name" value="HAD_sf"/>
</dbReference>
<feature type="transmembrane region" description="Helical" evidence="10">
    <location>
        <begin position="928"/>
        <end position="948"/>
    </location>
</feature>
<accession>A0A8K0NP34</accession>
<dbReference type="PANTHER" id="PTHR43294">
    <property type="entry name" value="SODIUM/POTASSIUM-TRANSPORTING ATPASE SUBUNIT ALPHA"/>
    <property type="match status" value="1"/>
</dbReference>
<keyword evidence="7 10" id="KW-1133">Transmembrane helix</keyword>
<dbReference type="InterPro" id="IPR023298">
    <property type="entry name" value="ATPase_P-typ_TM_dom_sf"/>
</dbReference>
<feature type="domain" description="Cation-transporting P-type ATPase N-terminal" evidence="11">
    <location>
        <begin position="137"/>
        <end position="210"/>
    </location>
</feature>
<dbReference type="GO" id="GO:0005391">
    <property type="term" value="F:P-type sodium:potassium-exchanging transporter activity"/>
    <property type="evidence" value="ECO:0007669"/>
    <property type="project" value="TreeGrafter"/>
</dbReference>
<feature type="transmembrane region" description="Helical" evidence="10">
    <location>
        <begin position="969"/>
        <end position="997"/>
    </location>
</feature>
<dbReference type="GO" id="GO:0005524">
    <property type="term" value="F:ATP binding"/>
    <property type="evidence" value="ECO:0007669"/>
    <property type="project" value="UniProtKB-KW"/>
</dbReference>
<sequence>MPESKASFDGESDLKDPDLLSRTESAISEGPYTPVRSVVLNSSAPYPHRGRRHQRSLTIHENVTEGYDGEHRGRDLRIQRTNSISLATGPMKGDREARTVADFRTLSLGVKDTQRSEVLGDAQRRGKKEVKDLATLDHHTLSVDELLRRFSTSGTQGLDSVQAKRRLGENGPNKLSPPPRNLLRKWLTYVFGGFGSLLFIASVLCFIAWRPLGDPAPAVANLALAIVILVVIVVQTAFNAWQDYSTGRVMNSISGMLPSSVQVIRDSVEQEILAQDLVLGDIVLLRLGQKIPADLRFITVSSDFKADRSILTGESLPIPGTTDSTDANFLETKNIGLQGTLCVSGSATGVVIQTGDRTVFGRIAQLSSKAKAHGSTTLQKEIYRFVLIIASIALTLALTVIIVWAAWLNKKHKGFISVAALVINVVSVMVAMIPEGLPASITMSLAIVANSLARKKVLCKSLMTVETLGACDTLLSDKTGTLTQNKMTVVNAAILDDQFSVLQARDSLATKDERCHGVRQLAAIAGICNEATFDASSKGEPAELRKVNGDATDSAILRFAEILRPAQDSKSEWREVYGTSFNSKTKHMVKLLSLESAGEHPEALLADATDFEAKDYVLLVKGAPDVLLTRCSRILMPGQAQSVPLTDDLKKRLTGVQEAWAGQGQRVLLLAKRIIRQAEVPQELLQSEQFPDHVNMHINIDLTVVGLVGLVDPPKADIPDTIKILRGAGIRVCMVTGDFALTAVAIARQCAIVTNPGRCHGLADLARNFDTSKIDRFDIDDLSNCKSLVLSGPDLMSMDESQWEQALTGYEEIVFARMTPEMKLRIVKELQNREHIVAVTGDGVNDAPALSQADIGIAIGGGSDVAMESADLILPSRFSSIVVAVEYGRLVFDNLKKTVTYLLPAGSFSELMPILLNVFLGLPQALSSIQMILICVVTDVFAAVALCFEKPEVGLLTRKPRNVKTDRLVDWKLLLHAYGVLGVLESLCAMSMAFWYLERNGVPFKDIVAAYGGFRGGLNSDFVTEQVYKAQSVYFFTLVIMQWGNLLATRTRRLSLFQHPFIGNPRTSNKYIIPAMIAGLAFCFFFSYVPFFHNTFLTRGVPVEHIFLPFTFAIFIVLLDEARKYCVRTYPTGFLARIAW</sequence>
<dbReference type="SUPFAM" id="SSF81660">
    <property type="entry name" value="Metal cation-transporting ATPase, ATP-binding domain N"/>
    <property type="match status" value="1"/>
</dbReference>
<dbReference type="InterPro" id="IPR050510">
    <property type="entry name" value="Cation_transp_ATPase_P-type"/>
</dbReference>
<evidence type="ECO:0000256" key="6">
    <source>
        <dbReference type="ARBA" id="ARBA00022967"/>
    </source>
</evidence>
<comment type="caution">
    <text evidence="12">The sequence shown here is derived from an EMBL/GenBank/DDBJ whole genome shotgun (WGS) entry which is preliminary data.</text>
</comment>
<dbReference type="EMBL" id="JABELV010000130">
    <property type="protein sequence ID" value="KAG7529951.1"/>
    <property type="molecule type" value="Genomic_DNA"/>
</dbReference>
<dbReference type="SFLD" id="SFLDF00027">
    <property type="entry name" value="p-type_atpase"/>
    <property type="match status" value="1"/>
</dbReference>
<evidence type="ECO:0000256" key="7">
    <source>
        <dbReference type="ARBA" id="ARBA00022989"/>
    </source>
</evidence>
<evidence type="ECO:0000256" key="10">
    <source>
        <dbReference type="SAM" id="Phobius"/>
    </source>
</evidence>
<keyword evidence="13" id="KW-1185">Reference proteome</keyword>
<evidence type="ECO:0000256" key="4">
    <source>
        <dbReference type="ARBA" id="ARBA00022741"/>
    </source>
</evidence>
<reference evidence="12" key="1">
    <citation type="submission" date="2020-04" db="EMBL/GenBank/DDBJ databases">
        <title>Analysis of mating type loci in Filobasidium floriforme.</title>
        <authorList>
            <person name="Nowrousian M."/>
        </authorList>
    </citation>
    <scope>NUCLEOTIDE SEQUENCE</scope>
    <source>
        <strain evidence="12">CBS 6242</strain>
    </source>
</reference>
<dbReference type="GO" id="GO:0036376">
    <property type="term" value="P:sodium ion export across plasma membrane"/>
    <property type="evidence" value="ECO:0007669"/>
    <property type="project" value="TreeGrafter"/>
</dbReference>
<dbReference type="GO" id="GO:0030007">
    <property type="term" value="P:intracellular potassium ion homeostasis"/>
    <property type="evidence" value="ECO:0007669"/>
    <property type="project" value="TreeGrafter"/>
</dbReference>
<dbReference type="NCBIfam" id="TIGR01494">
    <property type="entry name" value="ATPase_P-type"/>
    <property type="match status" value="2"/>
</dbReference>
<dbReference type="InterPro" id="IPR044492">
    <property type="entry name" value="P_typ_ATPase_HD_dom"/>
</dbReference>
<feature type="region of interest" description="Disordered" evidence="9">
    <location>
        <begin position="1"/>
        <end position="32"/>
    </location>
</feature>
<dbReference type="Proteomes" id="UP000812966">
    <property type="component" value="Unassembled WGS sequence"/>
</dbReference>
<protein>
    <recommendedName>
        <fullName evidence="11">Cation-transporting P-type ATPase N-terminal domain-containing protein</fullName>
    </recommendedName>
</protein>
<evidence type="ECO:0000259" key="11">
    <source>
        <dbReference type="SMART" id="SM00831"/>
    </source>
</evidence>
<dbReference type="PRINTS" id="PR00119">
    <property type="entry name" value="CATATPASE"/>
</dbReference>
<dbReference type="SFLD" id="SFLDG00002">
    <property type="entry name" value="C1.7:_P-type_atpase_like"/>
    <property type="match status" value="1"/>
</dbReference>
<dbReference type="Pfam" id="PF13246">
    <property type="entry name" value="Cation_ATPase"/>
    <property type="match status" value="1"/>
</dbReference>
<dbReference type="SMART" id="SM00831">
    <property type="entry name" value="Cation_ATPase_N"/>
    <property type="match status" value="1"/>
</dbReference>
<feature type="transmembrane region" description="Helical" evidence="10">
    <location>
        <begin position="414"/>
        <end position="433"/>
    </location>
</feature>
<evidence type="ECO:0000256" key="9">
    <source>
        <dbReference type="SAM" id="MobiDB-lite"/>
    </source>
</evidence>
<dbReference type="Pfam" id="PF00122">
    <property type="entry name" value="E1-E2_ATPase"/>
    <property type="match status" value="1"/>
</dbReference>
<dbReference type="SUPFAM" id="SSF81665">
    <property type="entry name" value="Calcium ATPase, transmembrane domain M"/>
    <property type="match status" value="1"/>
</dbReference>
<dbReference type="InterPro" id="IPR004014">
    <property type="entry name" value="ATPase_P-typ_cation-transptr_N"/>
</dbReference>
<dbReference type="GO" id="GO:0006883">
    <property type="term" value="P:intracellular sodium ion homeostasis"/>
    <property type="evidence" value="ECO:0007669"/>
    <property type="project" value="TreeGrafter"/>
</dbReference>
<dbReference type="InterPro" id="IPR018303">
    <property type="entry name" value="ATPase_P-typ_P_site"/>
</dbReference>
<keyword evidence="8 10" id="KW-0472">Membrane</keyword>
<feature type="transmembrane region" description="Helical" evidence="10">
    <location>
        <begin position="1101"/>
        <end position="1119"/>
    </location>
</feature>
<dbReference type="Gene3D" id="2.70.150.10">
    <property type="entry name" value="Calcium-transporting ATPase, cytoplasmic transduction domain A"/>
    <property type="match status" value="1"/>
</dbReference>
<dbReference type="Gene3D" id="1.20.1110.10">
    <property type="entry name" value="Calcium-transporting ATPase, transmembrane domain"/>
    <property type="match status" value="1"/>
</dbReference>
<evidence type="ECO:0000256" key="8">
    <source>
        <dbReference type="ARBA" id="ARBA00023136"/>
    </source>
</evidence>
<evidence type="ECO:0000313" key="12">
    <source>
        <dbReference type="EMBL" id="KAG7529951.1"/>
    </source>
</evidence>
<dbReference type="Gene3D" id="3.40.50.1000">
    <property type="entry name" value="HAD superfamily/HAD-like"/>
    <property type="match status" value="1"/>
</dbReference>
<dbReference type="Gene3D" id="3.40.1110.10">
    <property type="entry name" value="Calcium-transporting ATPase, cytoplasmic domain N"/>
    <property type="match status" value="1"/>
</dbReference>
<dbReference type="InterPro" id="IPR059000">
    <property type="entry name" value="ATPase_P-type_domA"/>
</dbReference>
<dbReference type="Pfam" id="PF00690">
    <property type="entry name" value="Cation_ATPase_N"/>
    <property type="match status" value="1"/>
</dbReference>
<dbReference type="PRINTS" id="PR00121">
    <property type="entry name" value="NAKATPASE"/>
</dbReference>
<dbReference type="PANTHER" id="PTHR43294:SF21">
    <property type="entry name" value="CATION TRANSPORTING ATPASE"/>
    <property type="match status" value="1"/>
</dbReference>
<dbReference type="SFLD" id="SFLDS00003">
    <property type="entry name" value="Haloacid_Dehalogenase"/>
    <property type="match status" value="1"/>
</dbReference>
<feature type="transmembrane region" description="Helical" evidence="10">
    <location>
        <begin position="385"/>
        <end position="408"/>
    </location>
</feature>
<dbReference type="SUPFAM" id="SSF81653">
    <property type="entry name" value="Calcium ATPase, transduction domain A"/>
    <property type="match status" value="1"/>
</dbReference>
<keyword evidence="6" id="KW-1278">Translocase</keyword>
<evidence type="ECO:0000256" key="3">
    <source>
        <dbReference type="ARBA" id="ARBA00022692"/>
    </source>
</evidence>
<keyword evidence="2" id="KW-1003">Cell membrane</keyword>
<gene>
    <name evidence="12" type="ORF">FFLO_05307</name>
</gene>
<evidence type="ECO:0000256" key="2">
    <source>
        <dbReference type="ARBA" id="ARBA00022475"/>
    </source>
</evidence>
<dbReference type="GO" id="GO:0016887">
    <property type="term" value="F:ATP hydrolysis activity"/>
    <property type="evidence" value="ECO:0007669"/>
    <property type="project" value="InterPro"/>
</dbReference>
<dbReference type="InterPro" id="IPR001757">
    <property type="entry name" value="P_typ_ATPase"/>
</dbReference>
<dbReference type="AlphaFoldDB" id="A0A8K0NP34"/>
<dbReference type="PROSITE" id="PS00154">
    <property type="entry name" value="ATPASE_E1_E2"/>
    <property type="match status" value="1"/>
</dbReference>